<dbReference type="Gene3D" id="3.40.50.1000">
    <property type="entry name" value="HAD superfamily/HAD-like"/>
    <property type="match status" value="1"/>
</dbReference>
<dbReference type="OrthoDB" id="9785423at2"/>
<evidence type="ECO:0000313" key="2">
    <source>
        <dbReference type="Proteomes" id="UP000320314"/>
    </source>
</evidence>
<comment type="caution">
    <text evidence="1">The sequence shown here is derived from an EMBL/GenBank/DDBJ whole genome shotgun (WGS) entry which is preliminary data.</text>
</comment>
<keyword evidence="2" id="KW-1185">Reference proteome</keyword>
<organism evidence="1 2">
    <name type="scientific">Pararhizobium mangrovi</name>
    <dbReference type="NCBI Taxonomy" id="2590452"/>
    <lineage>
        <taxon>Bacteria</taxon>
        <taxon>Pseudomonadati</taxon>
        <taxon>Pseudomonadota</taxon>
        <taxon>Alphaproteobacteria</taxon>
        <taxon>Hyphomicrobiales</taxon>
        <taxon>Rhizobiaceae</taxon>
        <taxon>Rhizobium/Agrobacterium group</taxon>
        <taxon>Pararhizobium</taxon>
    </lineage>
</organism>
<reference evidence="1 2" key="1">
    <citation type="submission" date="2019-06" db="EMBL/GenBank/DDBJ databases">
        <authorList>
            <person name="Li M."/>
        </authorList>
    </citation>
    <scope>NUCLEOTIDE SEQUENCE [LARGE SCALE GENOMIC DNA]</scope>
    <source>
        <strain evidence="1 2">BGMRC6574</strain>
    </source>
</reference>
<name>A0A506U0S9_9HYPH</name>
<accession>A0A506U0S9</accession>
<evidence type="ECO:0008006" key="3">
    <source>
        <dbReference type="Google" id="ProtNLM"/>
    </source>
</evidence>
<dbReference type="InterPro" id="IPR036412">
    <property type="entry name" value="HAD-like_sf"/>
</dbReference>
<dbReference type="EMBL" id="VHLH01000018">
    <property type="protein sequence ID" value="TPW27963.1"/>
    <property type="molecule type" value="Genomic_DNA"/>
</dbReference>
<dbReference type="RefSeq" id="WP_141167009.1">
    <property type="nucleotide sequence ID" value="NZ_VHLH01000018.1"/>
</dbReference>
<dbReference type="AlphaFoldDB" id="A0A506U0S9"/>
<evidence type="ECO:0000313" key="1">
    <source>
        <dbReference type="EMBL" id="TPW27963.1"/>
    </source>
</evidence>
<gene>
    <name evidence="1" type="ORF">FJU11_10495</name>
</gene>
<dbReference type="Proteomes" id="UP000320314">
    <property type="component" value="Unassembled WGS sequence"/>
</dbReference>
<sequence length="275" mass="30120">MPSTKPHIARLSFVFDFDRTLASESWDAACHVLGLSRSEWDDRFIEPLGKDWDPIQQKAQALMDAAESFGTKLDDAFLQAVCERIDPFPGVLDLPERLRRHVEAFDEDIACEFTILSSGFADLFDRTDVAQAFDAIRGGAFHFQDGLVRSVKHTITHAEKALHLRSIAEGIPVSQSNSPGSAESIVKEHDMHVPFDQMVYAGDGASDLQAFGYLASMGGLTIGIEDEGDFEAADEQTAGQRVETLAGPDYRDGTRLFTKLKNAATAGAARIAVRN</sequence>
<protein>
    <recommendedName>
        <fullName evidence="3">Phosphoserine phosphatase</fullName>
    </recommendedName>
</protein>
<dbReference type="InterPro" id="IPR023214">
    <property type="entry name" value="HAD_sf"/>
</dbReference>
<proteinExistence type="predicted"/>
<dbReference type="SUPFAM" id="SSF56784">
    <property type="entry name" value="HAD-like"/>
    <property type="match status" value="1"/>
</dbReference>